<sequence>MRHSGHLTPRRAIPRCIPWHDIAVDPDKIESELPVVIEIPAGSKNKYELEKKSGILKLDRVLSSSVRYPANYGFIPRSFCDDGDPLDVLVLGQEPVVPMTLVYVRPVGVMHMRDGGKADEKILGVHSHDPAFNHIRKLEDVPPHLVAEIQRFFIDYKVLEEKEVVVDPFEGRERALEVIRIALSDYWKMRANER</sequence>
<feature type="binding site" evidence="5">
    <location>
        <position position="87"/>
    </location>
    <ligand>
        <name>Mg(2+)</name>
        <dbReference type="ChEBI" id="CHEBI:18420"/>
        <label>1</label>
    </ligand>
</feature>
<dbReference type="PROSITE" id="PS00387">
    <property type="entry name" value="PPASE"/>
    <property type="match status" value="1"/>
</dbReference>
<evidence type="ECO:0000256" key="5">
    <source>
        <dbReference type="HAMAP-Rule" id="MF_00209"/>
    </source>
</evidence>
<feature type="binding site" evidence="5">
    <location>
        <position position="60"/>
    </location>
    <ligand>
        <name>substrate</name>
    </ligand>
</feature>
<evidence type="ECO:0000256" key="1">
    <source>
        <dbReference type="ARBA" id="ARBA00001946"/>
    </source>
</evidence>
<organism evidence="6 7">
    <name type="scientific">Tepidiforma flava</name>
    <dbReference type="NCBI Taxonomy" id="3004094"/>
    <lineage>
        <taxon>Bacteria</taxon>
        <taxon>Bacillati</taxon>
        <taxon>Chloroflexota</taxon>
        <taxon>Tepidiformia</taxon>
        <taxon>Tepidiformales</taxon>
        <taxon>Tepidiformaceae</taxon>
        <taxon>Tepidiforma</taxon>
    </lineage>
</organism>
<dbReference type="InterPro" id="IPR036649">
    <property type="entry name" value="Pyrophosphatase_sf"/>
</dbReference>
<keyword evidence="2 5" id="KW-0479">Metal-binding</keyword>
<feature type="binding site" evidence="5">
    <location>
        <position position="82"/>
    </location>
    <ligand>
        <name>Mg(2+)</name>
        <dbReference type="ChEBI" id="CHEBI:18420"/>
        <label>1</label>
    </ligand>
</feature>
<comment type="similarity">
    <text evidence="5">Belongs to the PPase family.</text>
</comment>
<dbReference type="RefSeq" id="WP_270057733.1">
    <property type="nucleotide sequence ID" value="NZ_CP115149.1"/>
</dbReference>
<protein>
    <recommendedName>
        <fullName evidence="5">Inorganic pyrophosphatase</fullName>
        <ecNumber evidence="5">3.6.1.1</ecNumber>
    </recommendedName>
    <alternativeName>
        <fullName evidence="5">Pyrophosphate phospho-hydrolase</fullName>
        <shortName evidence="5">PPase</shortName>
    </alternativeName>
</protein>
<dbReference type="Gene3D" id="3.90.80.10">
    <property type="entry name" value="Inorganic pyrophosphatase"/>
    <property type="match status" value="1"/>
</dbReference>
<dbReference type="PANTHER" id="PTHR10286">
    <property type="entry name" value="INORGANIC PYROPHOSPHATASE"/>
    <property type="match status" value="1"/>
</dbReference>
<dbReference type="InterPro" id="IPR008162">
    <property type="entry name" value="Pyrophosphatase"/>
</dbReference>
<evidence type="ECO:0000256" key="3">
    <source>
        <dbReference type="ARBA" id="ARBA00022801"/>
    </source>
</evidence>
<evidence type="ECO:0000313" key="6">
    <source>
        <dbReference type="EMBL" id="WBL37220.1"/>
    </source>
</evidence>
<keyword evidence="7" id="KW-1185">Reference proteome</keyword>
<dbReference type="CDD" id="cd00412">
    <property type="entry name" value="pyrophosphatase"/>
    <property type="match status" value="1"/>
</dbReference>
<keyword evidence="5" id="KW-0963">Cytoplasm</keyword>
<reference evidence="6 7" key="1">
    <citation type="journal article" date="2023" name="ISME J.">
        <title>Thermophilic Dehalococcoidia with unusual traits shed light on an unexpected past.</title>
        <authorList>
            <person name="Palmer M."/>
            <person name="Covington J.K."/>
            <person name="Zhou E.M."/>
            <person name="Thomas S.C."/>
            <person name="Habib N."/>
            <person name="Seymour C.O."/>
            <person name="Lai D."/>
            <person name="Johnston J."/>
            <person name="Hashimi A."/>
            <person name="Jiao J.Y."/>
            <person name="Muok A.R."/>
            <person name="Liu L."/>
            <person name="Xian W.D."/>
            <person name="Zhi X.Y."/>
            <person name="Li M.M."/>
            <person name="Silva L.P."/>
            <person name="Bowen B.P."/>
            <person name="Louie K."/>
            <person name="Briegel A."/>
            <person name="Pett-Ridge J."/>
            <person name="Weber P.K."/>
            <person name="Tocheva E.I."/>
            <person name="Woyke T."/>
            <person name="Northen T.R."/>
            <person name="Mayali X."/>
            <person name="Li W.J."/>
            <person name="Hedlund B.P."/>
        </authorList>
    </citation>
    <scope>NUCLEOTIDE SEQUENCE [LARGE SCALE GENOMIC DNA]</scope>
    <source>
        <strain evidence="6 7">YIM 72310</strain>
    </source>
</reference>
<feature type="binding site" evidence="5">
    <location>
        <position position="119"/>
    </location>
    <ligand>
        <name>Mg(2+)</name>
        <dbReference type="ChEBI" id="CHEBI:18420"/>
        <label>1</label>
    </ligand>
</feature>
<feature type="binding site" evidence="5">
    <location>
        <position position="156"/>
    </location>
    <ligand>
        <name>substrate</name>
    </ligand>
</feature>
<dbReference type="Pfam" id="PF00719">
    <property type="entry name" value="Pyrophosphatase"/>
    <property type="match status" value="1"/>
</dbReference>
<evidence type="ECO:0000256" key="2">
    <source>
        <dbReference type="ARBA" id="ARBA00022723"/>
    </source>
</evidence>
<dbReference type="EMBL" id="CP115149">
    <property type="protein sequence ID" value="WBL37220.1"/>
    <property type="molecule type" value="Genomic_DNA"/>
</dbReference>
<keyword evidence="4 5" id="KW-0460">Magnesium</keyword>
<dbReference type="EC" id="3.6.1.1" evidence="5"/>
<comment type="subunit">
    <text evidence="5">Homohexamer.</text>
</comment>
<comment type="subcellular location">
    <subcellularLocation>
        <location evidence="5">Cytoplasm</location>
    </subcellularLocation>
</comment>
<evidence type="ECO:0000256" key="4">
    <source>
        <dbReference type="ARBA" id="ARBA00022842"/>
    </source>
</evidence>
<dbReference type="HAMAP" id="MF_00209">
    <property type="entry name" value="Inorganic_PPase"/>
    <property type="match status" value="1"/>
</dbReference>
<gene>
    <name evidence="5" type="primary">ppa</name>
    <name evidence="6" type="ORF">O0235_06535</name>
</gene>
<accession>A0ABY7M9N9</accession>
<comment type="function">
    <text evidence="5">Catalyzes the hydrolysis of inorganic pyrophosphate (PPi) forming two phosphate ions.</text>
</comment>
<keyword evidence="3 5" id="KW-0378">Hydrolase</keyword>
<comment type="catalytic activity">
    <reaction evidence="5">
        <text>diphosphate + H2O = 2 phosphate + H(+)</text>
        <dbReference type="Rhea" id="RHEA:24576"/>
        <dbReference type="ChEBI" id="CHEBI:15377"/>
        <dbReference type="ChEBI" id="CHEBI:15378"/>
        <dbReference type="ChEBI" id="CHEBI:33019"/>
        <dbReference type="ChEBI" id="CHEBI:43474"/>
        <dbReference type="EC" id="3.6.1.1"/>
    </reaction>
</comment>
<feature type="binding site" evidence="5">
    <location>
        <position position="46"/>
    </location>
    <ligand>
        <name>substrate</name>
    </ligand>
</feature>
<proteinExistence type="inferred from homology"/>
<comment type="cofactor">
    <cofactor evidence="1 5">
        <name>Mg(2+)</name>
        <dbReference type="ChEBI" id="CHEBI:18420"/>
    </cofactor>
</comment>
<dbReference type="Proteomes" id="UP001212803">
    <property type="component" value="Chromosome"/>
</dbReference>
<evidence type="ECO:0000313" key="7">
    <source>
        <dbReference type="Proteomes" id="UP001212803"/>
    </source>
</evidence>
<feature type="binding site" evidence="5">
    <location>
        <position position="87"/>
    </location>
    <ligand>
        <name>Mg(2+)</name>
        <dbReference type="ChEBI" id="CHEBI:18420"/>
        <label>2</label>
    </ligand>
</feature>
<dbReference type="SUPFAM" id="SSF50324">
    <property type="entry name" value="Inorganic pyrophosphatase"/>
    <property type="match status" value="1"/>
</dbReference>
<name>A0ABY7M9N9_9CHLR</name>
<feature type="binding site" evidence="5">
    <location>
        <position position="72"/>
    </location>
    <ligand>
        <name>substrate</name>
    </ligand>
</feature>